<gene>
    <name evidence="4" type="ORF">METZ01_LOCUS275031</name>
</gene>
<dbReference type="SUPFAM" id="SSF82282">
    <property type="entry name" value="Homocysteine S-methyltransferase"/>
    <property type="match status" value="1"/>
</dbReference>
<dbReference type="InterPro" id="IPR036589">
    <property type="entry name" value="HCY_dom_sf"/>
</dbReference>
<accession>A0A382KGU5</accession>
<dbReference type="PANTHER" id="PTHR11103:SF18">
    <property type="entry name" value="SLR1189 PROTEIN"/>
    <property type="match status" value="1"/>
</dbReference>
<dbReference type="EMBL" id="UINC01079810">
    <property type="protein sequence ID" value="SVC22177.1"/>
    <property type="molecule type" value="Genomic_DNA"/>
</dbReference>
<evidence type="ECO:0000259" key="3">
    <source>
        <dbReference type="PROSITE" id="PS50970"/>
    </source>
</evidence>
<feature type="non-terminal residue" evidence="4">
    <location>
        <position position="205"/>
    </location>
</feature>
<feature type="domain" description="Hcy-binding" evidence="3">
    <location>
        <begin position="1"/>
        <end position="205"/>
    </location>
</feature>
<sequence length="205" mass="22290">MLRELVEEKGHLLADGAIGTNLFAMGLEPGHAPELWNIEQPENVFTIHRNFIEAGSDIILTNTFGANRCRLALHKAEKAVSELNYEGAAIAKKVAKTYGENVLIAGSIGPTGELMEPYGQLDVDAAISIFSEQVNALKDGDADLLWIETMSSTLEMKCAIEAAITTKLPVVCTYSFDTHGKTMMGSEPSELVDLVEENYPQVIGY</sequence>
<evidence type="ECO:0000256" key="2">
    <source>
        <dbReference type="ARBA" id="ARBA00022679"/>
    </source>
</evidence>
<keyword evidence="2" id="KW-0808">Transferase</keyword>
<proteinExistence type="predicted"/>
<keyword evidence="1" id="KW-0489">Methyltransferase</keyword>
<protein>
    <recommendedName>
        <fullName evidence="3">Hcy-binding domain-containing protein</fullName>
    </recommendedName>
</protein>
<dbReference type="AlphaFoldDB" id="A0A382KGU5"/>
<dbReference type="Pfam" id="PF02574">
    <property type="entry name" value="S-methyl_trans"/>
    <property type="match status" value="1"/>
</dbReference>
<dbReference type="GO" id="GO:0032259">
    <property type="term" value="P:methylation"/>
    <property type="evidence" value="ECO:0007669"/>
    <property type="project" value="UniProtKB-KW"/>
</dbReference>
<dbReference type="Gene3D" id="3.20.20.330">
    <property type="entry name" value="Homocysteine-binding-like domain"/>
    <property type="match status" value="1"/>
</dbReference>
<reference evidence="4" key="1">
    <citation type="submission" date="2018-05" db="EMBL/GenBank/DDBJ databases">
        <authorList>
            <person name="Lanie J.A."/>
            <person name="Ng W.-L."/>
            <person name="Kazmierczak K.M."/>
            <person name="Andrzejewski T.M."/>
            <person name="Davidsen T.M."/>
            <person name="Wayne K.J."/>
            <person name="Tettelin H."/>
            <person name="Glass J.I."/>
            <person name="Rusch D."/>
            <person name="Podicherti R."/>
            <person name="Tsui H.-C.T."/>
            <person name="Winkler M.E."/>
        </authorList>
    </citation>
    <scope>NUCLEOTIDE SEQUENCE</scope>
</reference>
<dbReference type="GO" id="GO:0008168">
    <property type="term" value="F:methyltransferase activity"/>
    <property type="evidence" value="ECO:0007669"/>
    <property type="project" value="UniProtKB-KW"/>
</dbReference>
<organism evidence="4">
    <name type="scientific">marine metagenome</name>
    <dbReference type="NCBI Taxonomy" id="408172"/>
    <lineage>
        <taxon>unclassified sequences</taxon>
        <taxon>metagenomes</taxon>
        <taxon>ecological metagenomes</taxon>
    </lineage>
</organism>
<evidence type="ECO:0000256" key="1">
    <source>
        <dbReference type="ARBA" id="ARBA00022603"/>
    </source>
</evidence>
<dbReference type="PANTHER" id="PTHR11103">
    <property type="entry name" value="SLR1189 PROTEIN"/>
    <property type="match status" value="1"/>
</dbReference>
<name>A0A382KGU5_9ZZZZ</name>
<dbReference type="InterPro" id="IPR003726">
    <property type="entry name" value="HCY_dom"/>
</dbReference>
<evidence type="ECO:0000313" key="4">
    <source>
        <dbReference type="EMBL" id="SVC22177.1"/>
    </source>
</evidence>
<dbReference type="PROSITE" id="PS50970">
    <property type="entry name" value="HCY"/>
    <property type="match status" value="1"/>
</dbReference>